<organism evidence="1 2">
    <name type="scientific">Atta colombica</name>
    <dbReference type="NCBI Taxonomy" id="520822"/>
    <lineage>
        <taxon>Eukaryota</taxon>
        <taxon>Metazoa</taxon>
        <taxon>Ecdysozoa</taxon>
        <taxon>Arthropoda</taxon>
        <taxon>Hexapoda</taxon>
        <taxon>Insecta</taxon>
        <taxon>Pterygota</taxon>
        <taxon>Neoptera</taxon>
        <taxon>Endopterygota</taxon>
        <taxon>Hymenoptera</taxon>
        <taxon>Apocrita</taxon>
        <taxon>Aculeata</taxon>
        <taxon>Formicoidea</taxon>
        <taxon>Formicidae</taxon>
        <taxon>Myrmicinae</taxon>
        <taxon>Atta</taxon>
    </lineage>
</organism>
<keyword evidence="2" id="KW-1185">Reference proteome</keyword>
<proteinExistence type="predicted"/>
<reference evidence="1 2" key="1">
    <citation type="submission" date="2015-09" db="EMBL/GenBank/DDBJ databases">
        <title>Atta colombica WGS genome.</title>
        <authorList>
            <person name="Nygaard S."/>
            <person name="Hu H."/>
            <person name="Boomsma J."/>
            <person name="Zhang G."/>
        </authorList>
    </citation>
    <scope>NUCLEOTIDE SEQUENCE [LARGE SCALE GENOMIC DNA]</scope>
    <source>
        <strain evidence="1">Treedump-2</strain>
        <tissue evidence="1">Whole body</tissue>
    </source>
</reference>
<dbReference type="EMBL" id="KQ976621">
    <property type="protein sequence ID" value="KYM79085.1"/>
    <property type="molecule type" value="Genomic_DNA"/>
</dbReference>
<protein>
    <submittedName>
        <fullName evidence="1">Uncharacterized protein</fullName>
    </submittedName>
</protein>
<dbReference type="Proteomes" id="UP000078540">
    <property type="component" value="Unassembled WGS sequence"/>
</dbReference>
<dbReference type="AlphaFoldDB" id="A0A151I0A3"/>
<name>A0A151I0A3_9HYME</name>
<dbReference type="STRING" id="520822.A0A151I0A3"/>
<gene>
    <name evidence="1" type="ORF">ALC53_10479</name>
</gene>
<evidence type="ECO:0000313" key="2">
    <source>
        <dbReference type="Proteomes" id="UP000078540"/>
    </source>
</evidence>
<sequence>MNGSTTYRRATEYHCHGVSQYERIGIFLRKCLNTGYWSGEEPKYEYTAVIQEECMADPDIIRPNQFPIEMESLSTECLCDSNS</sequence>
<accession>A0A151I0A3</accession>
<evidence type="ECO:0000313" key="1">
    <source>
        <dbReference type="EMBL" id="KYM79085.1"/>
    </source>
</evidence>